<gene>
    <name evidence="2" type="ORF">E2C01_092638</name>
</gene>
<evidence type="ECO:0000313" key="2">
    <source>
        <dbReference type="EMBL" id="MPC97327.1"/>
    </source>
</evidence>
<comment type="caution">
    <text evidence="2">The sequence shown here is derived from an EMBL/GenBank/DDBJ whole genome shotgun (WGS) entry which is preliminary data.</text>
</comment>
<evidence type="ECO:0000313" key="3">
    <source>
        <dbReference type="Proteomes" id="UP000324222"/>
    </source>
</evidence>
<dbReference type="AlphaFoldDB" id="A0A5B7JVZ3"/>
<feature type="chain" id="PRO_5022937476" description="Secreted protein" evidence="1">
    <location>
        <begin position="19"/>
        <end position="68"/>
    </location>
</feature>
<dbReference type="EMBL" id="VSRR010109462">
    <property type="protein sequence ID" value="MPC97327.1"/>
    <property type="molecule type" value="Genomic_DNA"/>
</dbReference>
<keyword evidence="1" id="KW-0732">Signal</keyword>
<dbReference type="OrthoDB" id="6369239at2759"/>
<organism evidence="2 3">
    <name type="scientific">Portunus trituberculatus</name>
    <name type="common">Swimming crab</name>
    <name type="synonym">Neptunus trituberculatus</name>
    <dbReference type="NCBI Taxonomy" id="210409"/>
    <lineage>
        <taxon>Eukaryota</taxon>
        <taxon>Metazoa</taxon>
        <taxon>Ecdysozoa</taxon>
        <taxon>Arthropoda</taxon>
        <taxon>Crustacea</taxon>
        <taxon>Multicrustacea</taxon>
        <taxon>Malacostraca</taxon>
        <taxon>Eumalacostraca</taxon>
        <taxon>Eucarida</taxon>
        <taxon>Decapoda</taxon>
        <taxon>Pleocyemata</taxon>
        <taxon>Brachyura</taxon>
        <taxon>Eubrachyura</taxon>
        <taxon>Portunoidea</taxon>
        <taxon>Portunidae</taxon>
        <taxon>Portuninae</taxon>
        <taxon>Portunus</taxon>
    </lineage>
</organism>
<evidence type="ECO:0008006" key="4">
    <source>
        <dbReference type="Google" id="ProtNLM"/>
    </source>
</evidence>
<proteinExistence type="predicted"/>
<dbReference type="Proteomes" id="UP000324222">
    <property type="component" value="Unassembled WGS sequence"/>
</dbReference>
<sequence>MVCLCSLAQIVLLFPADFLDYQNRNSDRQMPYLLSCALPPDTSHGVPLAVSLVSEPCAPASNLLKVPR</sequence>
<protein>
    <recommendedName>
        <fullName evidence="4">Secreted protein</fullName>
    </recommendedName>
</protein>
<name>A0A5B7JVZ3_PORTR</name>
<feature type="signal peptide" evidence="1">
    <location>
        <begin position="1"/>
        <end position="18"/>
    </location>
</feature>
<evidence type="ECO:0000256" key="1">
    <source>
        <dbReference type="SAM" id="SignalP"/>
    </source>
</evidence>
<keyword evidence="3" id="KW-1185">Reference proteome</keyword>
<reference evidence="2 3" key="1">
    <citation type="submission" date="2019-05" db="EMBL/GenBank/DDBJ databases">
        <title>Another draft genome of Portunus trituberculatus and its Hox gene families provides insights of decapod evolution.</title>
        <authorList>
            <person name="Jeong J.-H."/>
            <person name="Song I."/>
            <person name="Kim S."/>
            <person name="Choi T."/>
            <person name="Kim D."/>
            <person name="Ryu S."/>
            <person name="Kim W."/>
        </authorList>
    </citation>
    <scope>NUCLEOTIDE SEQUENCE [LARGE SCALE GENOMIC DNA]</scope>
    <source>
        <tissue evidence="2">Muscle</tissue>
    </source>
</reference>
<accession>A0A5B7JVZ3</accession>